<dbReference type="EMBL" id="JANBOJ010000192">
    <property type="protein sequence ID" value="KAJ1721163.1"/>
    <property type="molecule type" value="Genomic_DNA"/>
</dbReference>
<accession>A0A9W7XZB9</accession>
<dbReference type="Proteomes" id="UP001149813">
    <property type="component" value="Unassembled WGS sequence"/>
</dbReference>
<dbReference type="AlphaFoldDB" id="A0A9W7XZB9"/>
<name>A0A9W7XZB9_9FUNG</name>
<organism evidence="1 2">
    <name type="scientific">Coemansia erecta</name>
    <dbReference type="NCBI Taxonomy" id="147472"/>
    <lineage>
        <taxon>Eukaryota</taxon>
        <taxon>Fungi</taxon>
        <taxon>Fungi incertae sedis</taxon>
        <taxon>Zoopagomycota</taxon>
        <taxon>Kickxellomycotina</taxon>
        <taxon>Kickxellomycetes</taxon>
        <taxon>Kickxellales</taxon>
        <taxon>Kickxellaceae</taxon>
        <taxon>Coemansia</taxon>
    </lineage>
</organism>
<evidence type="ECO:0000313" key="2">
    <source>
        <dbReference type="Proteomes" id="UP001149813"/>
    </source>
</evidence>
<gene>
    <name evidence="1" type="ORF">LPJ53_004282</name>
</gene>
<proteinExistence type="predicted"/>
<sequence>MATYVYSNPYYSQHMHDPPQVLTLCAFYTNTDACHVQHIYASLTPDFQQEFEAIIRKFADHSPGVFKISYAPPARPVSYKTRLDGEPYAYENVRSGGTIVFNQVRRPTPLDHARWLMWKYPMWDKLKSALAKQKQK</sequence>
<comment type="caution">
    <text evidence="1">The sequence shown here is derived from an EMBL/GenBank/DDBJ whole genome shotgun (WGS) entry which is preliminary data.</text>
</comment>
<reference evidence="1" key="1">
    <citation type="submission" date="2022-07" db="EMBL/GenBank/DDBJ databases">
        <title>Phylogenomic reconstructions and comparative analyses of Kickxellomycotina fungi.</title>
        <authorList>
            <person name="Reynolds N.K."/>
            <person name="Stajich J.E."/>
            <person name="Barry K."/>
            <person name="Grigoriev I.V."/>
            <person name="Crous P."/>
            <person name="Smith M.E."/>
        </authorList>
    </citation>
    <scope>NUCLEOTIDE SEQUENCE</scope>
    <source>
        <strain evidence="1">NBRC 32514</strain>
    </source>
</reference>
<protein>
    <submittedName>
        <fullName evidence="1">Uncharacterized protein</fullName>
    </submittedName>
</protein>
<keyword evidence="2" id="KW-1185">Reference proteome</keyword>
<evidence type="ECO:0000313" key="1">
    <source>
        <dbReference type="EMBL" id="KAJ1721163.1"/>
    </source>
</evidence>